<dbReference type="EMBL" id="JBEAFC010000006">
    <property type="protein sequence ID" value="KAL1553315.1"/>
    <property type="molecule type" value="Genomic_DNA"/>
</dbReference>
<evidence type="ECO:0000313" key="3">
    <source>
        <dbReference type="EMBL" id="KAL1553315.1"/>
    </source>
</evidence>
<feature type="region of interest" description="Disordered" evidence="1">
    <location>
        <begin position="76"/>
        <end position="95"/>
    </location>
</feature>
<name>A0ABD1HA47_SALDI</name>
<evidence type="ECO:0000259" key="2">
    <source>
        <dbReference type="Pfam" id="PF25821"/>
    </source>
</evidence>
<evidence type="ECO:0000313" key="4">
    <source>
        <dbReference type="Proteomes" id="UP001567538"/>
    </source>
</evidence>
<feature type="domain" description="DUF7950" evidence="2">
    <location>
        <begin position="191"/>
        <end position="263"/>
    </location>
</feature>
<sequence length="314" mass="35304">MAGCVLAYCTCRALIGPSPLHQSHASFNFLYCEHLCFPKLGHSFRIAGSMRACPPRSTDNQTSLNRIMLRFRPIAPKPAGEEVGSGAAEQNRRDLTGKRVKRKYVRIRARQSKRCPKSKGLEGGNLPSPPERSGVDDAPPPEERAVTLQLLGEREICEIRVPESKEMMLRDQDRCSAATAADLSGYGSVMVTWIVMEGVTDRFAGIGLGSSDEEKMYNLERETCPGFISDDRNNVIWVNPAYKKMVAEDDAAADKGFLVRLVNGICWICMEIGRQYRPQFRFLDWLRNNISRRLMVDLVCRRPMPTIQSCKSKL</sequence>
<protein>
    <recommendedName>
        <fullName evidence="2">DUF7950 domain-containing protein</fullName>
    </recommendedName>
</protein>
<feature type="region of interest" description="Disordered" evidence="1">
    <location>
        <begin position="111"/>
        <end position="141"/>
    </location>
</feature>
<dbReference type="Pfam" id="PF25821">
    <property type="entry name" value="DUF7950"/>
    <property type="match status" value="1"/>
</dbReference>
<dbReference type="InterPro" id="IPR057710">
    <property type="entry name" value="DUF7950"/>
</dbReference>
<accession>A0ABD1HA47</accession>
<dbReference type="Proteomes" id="UP001567538">
    <property type="component" value="Unassembled WGS sequence"/>
</dbReference>
<evidence type="ECO:0000256" key="1">
    <source>
        <dbReference type="SAM" id="MobiDB-lite"/>
    </source>
</evidence>
<dbReference type="PANTHER" id="PTHR33595:SF4">
    <property type="entry name" value="EMB|CAB62340.1"/>
    <property type="match status" value="1"/>
</dbReference>
<dbReference type="PANTHER" id="PTHR33595">
    <property type="entry name" value="VON WILLEBRAND FACTOR A DOMAIN PROTEIN"/>
    <property type="match status" value="1"/>
</dbReference>
<gene>
    <name evidence="3" type="ORF">AAHA92_14006</name>
</gene>
<proteinExistence type="predicted"/>
<organism evidence="3 4">
    <name type="scientific">Salvia divinorum</name>
    <name type="common">Maria pastora</name>
    <name type="synonym">Diviner's sage</name>
    <dbReference type="NCBI Taxonomy" id="28513"/>
    <lineage>
        <taxon>Eukaryota</taxon>
        <taxon>Viridiplantae</taxon>
        <taxon>Streptophyta</taxon>
        <taxon>Embryophyta</taxon>
        <taxon>Tracheophyta</taxon>
        <taxon>Spermatophyta</taxon>
        <taxon>Magnoliopsida</taxon>
        <taxon>eudicotyledons</taxon>
        <taxon>Gunneridae</taxon>
        <taxon>Pentapetalae</taxon>
        <taxon>asterids</taxon>
        <taxon>lamiids</taxon>
        <taxon>Lamiales</taxon>
        <taxon>Lamiaceae</taxon>
        <taxon>Nepetoideae</taxon>
        <taxon>Mentheae</taxon>
        <taxon>Salviinae</taxon>
        <taxon>Salvia</taxon>
        <taxon>Salvia subgen. Calosphace</taxon>
    </lineage>
</organism>
<comment type="caution">
    <text evidence="3">The sequence shown here is derived from an EMBL/GenBank/DDBJ whole genome shotgun (WGS) entry which is preliminary data.</text>
</comment>
<reference evidence="3 4" key="1">
    <citation type="submission" date="2024-06" db="EMBL/GenBank/DDBJ databases">
        <title>A chromosome level genome sequence of Diviner's sage (Salvia divinorum).</title>
        <authorList>
            <person name="Ford S.A."/>
            <person name="Ro D.-K."/>
            <person name="Ness R.W."/>
            <person name="Phillips M.A."/>
        </authorList>
    </citation>
    <scope>NUCLEOTIDE SEQUENCE [LARGE SCALE GENOMIC DNA]</scope>
    <source>
        <strain evidence="3">SAF-2024a</strain>
        <tissue evidence="3">Leaf</tissue>
    </source>
</reference>
<keyword evidence="4" id="KW-1185">Reference proteome</keyword>
<dbReference type="AlphaFoldDB" id="A0ABD1HA47"/>